<evidence type="ECO:0000313" key="3">
    <source>
        <dbReference type="Proteomes" id="UP001169217"/>
    </source>
</evidence>
<gene>
    <name evidence="2" type="ORF">CLIM01_12902</name>
</gene>
<organism evidence="2 3">
    <name type="scientific">Colletotrichum limetticola</name>
    <dbReference type="NCBI Taxonomy" id="1209924"/>
    <lineage>
        <taxon>Eukaryota</taxon>
        <taxon>Fungi</taxon>
        <taxon>Dikarya</taxon>
        <taxon>Ascomycota</taxon>
        <taxon>Pezizomycotina</taxon>
        <taxon>Sordariomycetes</taxon>
        <taxon>Hypocreomycetidae</taxon>
        <taxon>Glomerellales</taxon>
        <taxon>Glomerellaceae</taxon>
        <taxon>Colletotrichum</taxon>
        <taxon>Colletotrichum acutatum species complex</taxon>
    </lineage>
</organism>
<keyword evidence="3" id="KW-1185">Reference proteome</keyword>
<feature type="region of interest" description="Disordered" evidence="1">
    <location>
        <begin position="678"/>
        <end position="706"/>
    </location>
</feature>
<accession>A0ABQ9PCB3</accession>
<sequence>MSQFDDLWDDLRMVQASFGRLGDVKRAIETAALLKLSTGPAFNQLMKRVEQLEETSKKKIDWNYLENWIANAQDHLRRDFEETAQRCELLEIDVSDLEAEDLNTKLTEHTLRHSLGRLFGPNWQKRLGEINRATGIDLTSSDSVNMDREQFWRAVSLRETQILQQLDKIKKKQGSLPTFRKIWAKLDITARMQILRKCDLPEVPDTHIYSYLERVKEGHATALHFCPALNYVDLSESDNLPSLLETRCKVPPRRFRPSDGRYLLLSLWAGVNRPIMVEGISSLDLGDGSSGAVTELTEYDVPPRPHPKIVTPNVLFWQLQAQREIYRCLGIFVDTINDLPRAEVEREPLLGTDSDIEGNTLVTRSSRSKYLCHSMSVNLQDVQDTIRTSLDEAMDHLWQVRQDAAYWHSCMTGMAKRSGSKELLAILFGRIDTLSTLDQLVATAVEQAKHPLLTDAEDDDIKIASTLDSALHSAFEERLPHFRWIKTPPQGCLTKAGHRLLDMVRKDDPVLRPMGFPEVMRTINREIDGARSFPMMVSQTLSDLHVLAACLEETGSHFLSISDWMQHSKMVNCVDAGQTSKPRPWLEILDKAVRAMTEAKEYDFAGGHWSFWRRLDRQMESVSHNDKALERVFCEIERKMPLGPEQPAPDTPTEPLISTFNKASLTVATASQLKQTCRQRARQQNSKPDRPTVQSTKRPLCTSSSSPQLHVHLEEPGFWFSLQNGTQQTFSWNDFRDAMCSIGCSMEPAGGSAFRFACCDSKGKRIFSIVYHKPHNESGETSLSLGQARRSWLKRLERRVIFDQTPEAN</sequence>
<evidence type="ECO:0000313" key="2">
    <source>
        <dbReference type="EMBL" id="KAK0369744.1"/>
    </source>
</evidence>
<dbReference type="PANTHER" id="PTHR40788">
    <property type="entry name" value="CLR5 DOMAIN-CONTAINING PROTEIN-RELATED"/>
    <property type="match status" value="1"/>
</dbReference>
<reference evidence="2" key="1">
    <citation type="submission" date="2023-04" db="EMBL/GenBank/DDBJ databases">
        <title>Colletotrichum limetticola genome sequence.</title>
        <authorList>
            <person name="Baroncelli R."/>
        </authorList>
    </citation>
    <scope>NUCLEOTIDE SEQUENCE</scope>
    <source>
        <strain evidence="2">KLA-Anderson</strain>
    </source>
</reference>
<name>A0ABQ9PCB3_9PEZI</name>
<protein>
    <submittedName>
        <fullName evidence="2">Uncharacterized protein</fullName>
    </submittedName>
</protein>
<proteinExistence type="predicted"/>
<dbReference type="PANTHER" id="PTHR40788:SF1">
    <property type="entry name" value="IPA PROTEIN"/>
    <property type="match status" value="1"/>
</dbReference>
<dbReference type="Proteomes" id="UP001169217">
    <property type="component" value="Unassembled WGS sequence"/>
</dbReference>
<comment type="caution">
    <text evidence="2">The sequence shown here is derived from an EMBL/GenBank/DDBJ whole genome shotgun (WGS) entry which is preliminary data.</text>
</comment>
<dbReference type="EMBL" id="JARUPT010000616">
    <property type="protein sequence ID" value="KAK0369744.1"/>
    <property type="molecule type" value="Genomic_DNA"/>
</dbReference>
<evidence type="ECO:0000256" key="1">
    <source>
        <dbReference type="SAM" id="MobiDB-lite"/>
    </source>
</evidence>